<dbReference type="Pfam" id="PF00664">
    <property type="entry name" value="ABC_membrane"/>
    <property type="match status" value="1"/>
</dbReference>
<dbReference type="EMBL" id="JAPQKS010000001">
    <property type="protein sequence ID" value="KAJ5249305.1"/>
    <property type="molecule type" value="Genomic_DNA"/>
</dbReference>
<keyword evidence="3" id="KW-0547">Nucleotide-binding</keyword>
<dbReference type="InterPro" id="IPR027417">
    <property type="entry name" value="P-loop_NTPase"/>
</dbReference>
<dbReference type="RefSeq" id="XP_058336084.1">
    <property type="nucleotide sequence ID" value="XM_058470053.1"/>
</dbReference>
<dbReference type="Gene3D" id="1.20.1560.10">
    <property type="entry name" value="ABC transporter type 1, transmembrane domain"/>
    <property type="match status" value="1"/>
</dbReference>
<reference evidence="10" key="2">
    <citation type="journal article" date="2023" name="IMA Fungus">
        <title>Comparative genomic study of the Penicillium genus elucidates a diverse pangenome and 15 lateral gene transfer events.</title>
        <authorList>
            <person name="Petersen C."/>
            <person name="Sorensen T."/>
            <person name="Nielsen M.R."/>
            <person name="Sondergaard T.E."/>
            <person name="Sorensen J.L."/>
            <person name="Fitzpatrick D.A."/>
            <person name="Frisvad J.C."/>
            <person name="Nielsen K.L."/>
        </authorList>
    </citation>
    <scope>NUCLEOTIDE SEQUENCE</scope>
    <source>
        <strain evidence="10">IBT 19713</strain>
    </source>
</reference>
<sequence length="448" mass="49870">MNLDAVYHLSTNPSTTVSDITSSSSVTTFLDQFAFNVIPTAVSLAGSLVYLSVHYDIYYAFVVAYGAICYLLVTFALTKKVEKSQRRTMDDWRKNNESLNDPIHSWLTVTYLGDLLSHIIRYDRSLKSLHDSEIRSSWASSQLNFAQGLIMTLWTLCTVLFAGRQVIMGGRPLGGFTSMVFFLQTLKSPIEQIFSILFVSTQSNLIHLERLVRNLHRKPEVIDKDDALSLSESSVVGRVPSLQSSENQGGGKSTLLRLIFRLYDVTRGSISVDGHNITDLTCESLRSHIGIMSGRSTISNGSVIENLRRAKPGATKEEIIDACKRASLHECIMKFSEQYEALLGKEGHRLSDGEAQRLEIARLLLKSPSILLLDEPTSALDAIAEQNVVTSLKQTNATIVMTAHRLSTIKKADQILVMYKGEISECGTHQQLFEKNGYYTRLCEAQTG</sequence>
<evidence type="ECO:0000256" key="3">
    <source>
        <dbReference type="ARBA" id="ARBA00022741"/>
    </source>
</evidence>
<keyword evidence="6 7" id="KW-0472">Membrane</keyword>
<dbReference type="InterPro" id="IPR039421">
    <property type="entry name" value="Type_1_exporter"/>
</dbReference>
<keyword evidence="2 7" id="KW-0812">Transmembrane</keyword>
<protein>
    <submittedName>
        <fullName evidence="10">Uncharacterized protein</fullName>
    </submittedName>
</protein>
<dbReference type="PANTHER" id="PTHR24221:SF651">
    <property type="entry name" value="HEAVY METAL TOLERANCE PROTEIN"/>
    <property type="match status" value="1"/>
</dbReference>
<dbReference type="InterPro" id="IPR003439">
    <property type="entry name" value="ABC_transporter-like_ATP-bd"/>
</dbReference>
<reference evidence="10" key="1">
    <citation type="submission" date="2022-11" db="EMBL/GenBank/DDBJ databases">
        <authorList>
            <person name="Petersen C."/>
        </authorList>
    </citation>
    <scope>NUCLEOTIDE SEQUENCE</scope>
    <source>
        <strain evidence="10">IBT 19713</strain>
    </source>
</reference>
<evidence type="ECO:0000259" key="8">
    <source>
        <dbReference type="PROSITE" id="PS50893"/>
    </source>
</evidence>
<dbReference type="PANTHER" id="PTHR24221">
    <property type="entry name" value="ATP-BINDING CASSETTE SUB-FAMILY B"/>
    <property type="match status" value="1"/>
</dbReference>
<dbReference type="SMART" id="SM00382">
    <property type="entry name" value="AAA"/>
    <property type="match status" value="1"/>
</dbReference>
<evidence type="ECO:0000256" key="7">
    <source>
        <dbReference type="SAM" id="Phobius"/>
    </source>
</evidence>
<dbReference type="Gene3D" id="3.40.50.300">
    <property type="entry name" value="P-loop containing nucleotide triphosphate hydrolases"/>
    <property type="match status" value="1"/>
</dbReference>
<dbReference type="GO" id="GO:0005524">
    <property type="term" value="F:ATP binding"/>
    <property type="evidence" value="ECO:0007669"/>
    <property type="project" value="UniProtKB-KW"/>
</dbReference>
<dbReference type="PROSITE" id="PS50893">
    <property type="entry name" value="ABC_TRANSPORTER_2"/>
    <property type="match status" value="1"/>
</dbReference>
<feature type="transmembrane region" description="Helical" evidence="7">
    <location>
        <begin position="57"/>
        <end position="77"/>
    </location>
</feature>
<keyword evidence="11" id="KW-1185">Reference proteome</keyword>
<dbReference type="GO" id="GO:0005774">
    <property type="term" value="C:vacuolar membrane"/>
    <property type="evidence" value="ECO:0007669"/>
    <property type="project" value="TreeGrafter"/>
</dbReference>
<dbReference type="InterPro" id="IPR011527">
    <property type="entry name" value="ABC1_TM_dom"/>
</dbReference>
<dbReference type="SUPFAM" id="SSF52540">
    <property type="entry name" value="P-loop containing nucleoside triphosphate hydrolases"/>
    <property type="match status" value="1"/>
</dbReference>
<feature type="domain" description="ABC transporter" evidence="8">
    <location>
        <begin position="206"/>
        <end position="445"/>
    </location>
</feature>
<evidence type="ECO:0000256" key="4">
    <source>
        <dbReference type="ARBA" id="ARBA00022840"/>
    </source>
</evidence>
<keyword evidence="4" id="KW-0067">ATP-binding</keyword>
<dbReference type="GO" id="GO:0016887">
    <property type="term" value="F:ATP hydrolysis activity"/>
    <property type="evidence" value="ECO:0007669"/>
    <property type="project" value="InterPro"/>
</dbReference>
<proteinExistence type="predicted"/>
<evidence type="ECO:0000313" key="10">
    <source>
        <dbReference type="EMBL" id="KAJ5249305.1"/>
    </source>
</evidence>
<dbReference type="Pfam" id="PF00005">
    <property type="entry name" value="ABC_tran"/>
    <property type="match status" value="1"/>
</dbReference>
<dbReference type="Proteomes" id="UP001150941">
    <property type="component" value="Unassembled WGS sequence"/>
</dbReference>
<keyword evidence="5 7" id="KW-1133">Transmembrane helix</keyword>
<dbReference type="GO" id="GO:0140359">
    <property type="term" value="F:ABC-type transporter activity"/>
    <property type="evidence" value="ECO:0007669"/>
    <property type="project" value="InterPro"/>
</dbReference>
<evidence type="ECO:0000259" key="9">
    <source>
        <dbReference type="PROSITE" id="PS50929"/>
    </source>
</evidence>
<evidence type="ECO:0000256" key="5">
    <source>
        <dbReference type="ARBA" id="ARBA00022989"/>
    </source>
</evidence>
<comment type="subcellular location">
    <subcellularLocation>
        <location evidence="1">Membrane</location>
        <topology evidence="1">Multi-pass membrane protein</topology>
    </subcellularLocation>
</comment>
<dbReference type="PROSITE" id="PS50929">
    <property type="entry name" value="ABC_TM1F"/>
    <property type="match status" value="1"/>
</dbReference>
<dbReference type="GeneID" id="83197356"/>
<organism evidence="10 11">
    <name type="scientific">Penicillium chermesinum</name>
    <dbReference type="NCBI Taxonomy" id="63820"/>
    <lineage>
        <taxon>Eukaryota</taxon>
        <taxon>Fungi</taxon>
        <taxon>Dikarya</taxon>
        <taxon>Ascomycota</taxon>
        <taxon>Pezizomycotina</taxon>
        <taxon>Eurotiomycetes</taxon>
        <taxon>Eurotiomycetidae</taxon>
        <taxon>Eurotiales</taxon>
        <taxon>Aspergillaceae</taxon>
        <taxon>Penicillium</taxon>
    </lineage>
</organism>
<evidence type="ECO:0000256" key="6">
    <source>
        <dbReference type="ARBA" id="ARBA00023136"/>
    </source>
</evidence>
<evidence type="ECO:0000313" key="11">
    <source>
        <dbReference type="Proteomes" id="UP001150941"/>
    </source>
</evidence>
<evidence type="ECO:0000256" key="2">
    <source>
        <dbReference type="ARBA" id="ARBA00022692"/>
    </source>
</evidence>
<dbReference type="InterPro" id="IPR003593">
    <property type="entry name" value="AAA+_ATPase"/>
</dbReference>
<gene>
    <name evidence="10" type="ORF">N7468_000756</name>
</gene>
<evidence type="ECO:0000256" key="1">
    <source>
        <dbReference type="ARBA" id="ARBA00004141"/>
    </source>
</evidence>
<name>A0A9W9TZN3_9EURO</name>
<feature type="domain" description="ABC transmembrane type-1" evidence="9">
    <location>
        <begin position="1"/>
        <end position="197"/>
    </location>
</feature>
<dbReference type="OrthoDB" id="6500128at2759"/>
<comment type="caution">
    <text evidence="10">The sequence shown here is derived from an EMBL/GenBank/DDBJ whole genome shotgun (WGS) entry which is preliminary data.</text>
</comment>
<dbReference type="SUPFAM" id="SSF90123">
    <property type="entry name" value="ABC transporter transmembrane region"/>
    <property type="match status" value="1"/>
</dbReference>
<dbReference type="AlphaFoldDB" id="A0A9W9TZN3"/>
<feature type="transmembrane region" description="Helical" evidence="7">
    <location>
        <begin position="143"/>
        <end position="163"/>
    </location>
</feature>
<dbReference type="InterPro" id="IPR036640">
    <property type="entry name" value="ABC1_TM_sf"/>
</dbReference>
<accession>A0A9W9TZN3</accession>